<evidence type="ECO:0000259" key="1">
    <source>
        <dbReference type="PROSITE" id="PS50943"/>
    </source>
</evidence>
<dbReference type="GO" id="GO:0003677">
    <property type="term" value="F:DNA binding"/>
    <property type="evidence" value="ECO:0007669"/>
    <property type="project" value="InterPro"/>
</dbReference>
<dbReference type="InterPro" id="IPR010982">
    <property type="entry name" value="Lambda_DNA-bd_dom_sf"/>
</dbReference>
<keyword evidence="3" id="KW-1185">Reference proteome</keyword>
<dbReference type="SUPFAM" id="SSF47413">
    <property type="entry name" value="lambda repressor-like DNA-binding domains"/>
    <property type="match status" value="1"/>
</dbReference>
<dbReference type="Pfam" id="PF01381">
    <property type="entry name" value="HTH_3"/>
    <property type="match status" value="1"/>
</dbReference>
<dbReference type="CDD" id="cd00093">
    <property type="entry name" value="HTH_XRE"/>
    <property type="match status" value="1"/>
</dbReference>
<dbReference type="InterPro" id="IPR001387">
    <property type="entry name" value="Cro/C1-type_HTH"/>
</dbReference>
<evidence type="ECO:0000313" key="2">
    <source>
        <dbReference type="EMBL" id="MBB4664576.1"/>
    </source>
</evidence>
<evidence type="ECO:0000313" key="3">
    <source>
        <dbReference type="Proteomes" id="UP000585272"/>
    </source>
</evidence>
<dbReference type="AlphaFoldDB" id="A0A840III1"/>
<accession>A0A840III1</accession>
<dbReference type="SMART" id="SM00530">
    <property type="entry name" value="HTH_XRE"/>
    <property type="match status" value="1"/>
</dbReference>
<gene>
    <name evidence="2" type="ORF">BDZ31_004191</name>
</gene>
<dbReference type="EMBL" id="JACHNU010000008">
    <property type="protein sequence ID" value="MBB4664576.1"/>
    <property type="molecule type" value="Genomic_DNA"/>
</dbReference>
<reference evidence="2 3" key="1">
    <citation type="submission" date="2020-08" db="EMBL/GenBank/DDBJ databases">
        <title>Genomic Encyclopedia of Archaeal and Bacterial Type Strains, Phase II (KMG-II): from individual species to whole genera.</title>
        <authorList>
            <person name="Goeker M."/>
        </authorList>
    </citation>
    <scope>NUCLEOTIDE SEQUENCE [LARGE SCALE GENOMIC DNA]</scope>
    <source>
        <strain evidence="2 3">DSM 23288</strain>
    </source>
</reference>
<name>A0A840III1_9ACTN</name>
<comment type="caution">
    <text evidence="2">The sequence shown here is derived from an EMBL/GenBank/DDBJ whole genome shotgun (WGS) entry which is preliminary data.</text>
</comment>
<dbReference type="RefSeq" id="WP_246345686.1">
    <property type="nucleotide sequence ID" value="NZ_JACHNU010000008.1"/>
</dbReference>
<protein>
    <submittedName>
        <fullName evidence="2">Transcriptional regulator with XRE-family HTH domain</fullName>
    </submittedName>
</protein>
<dbReference type="Gene3D" id="1.10.260.40">
    <property type="entry name" value="lambda repressor-like DNA-binding domains"/>
    <property type="match status" value="1"/>
</dbReference>
<dbReference type="Proteomes" id="UP000585272">
    <property type="component" value="Unassembled WGS sequence"/>
</dbReference>
<sequence>MSRSPQSPQSADHVALGVAVRVQRTRVGFTQEGLGFAAEMHRNYVGAIERGEINPSFALLMRLSHGLELPVSELMMRYEAEAARRGQTSRGA</sequence>
<dbReference type="PROSITE" id="PS50943">
    <property type="entry name" value="HTH_CROC1"/>
    <property type="match status" value="1"/>
</dbReference>
<proteinExistence type="predicted"/>
<feature type="domain" description="HTH cro/C1-type" evidence="1">
    <location>
        <begin position="20"/>
        <end position="74"/>
    </location>
</feature>
<organism evidence="2 3">
    <name type="scientific">Conexibacter arvalis</name>
    <dbReference type="NCBI Taxonomy" id="912552"/>
    <lineage>
        <taxon>Bacteria</taxon>
        <taxon>Bacillati</taxon>
        <taxon>Actinomycetota</taxon>
        <taxon>Thermoleophilia</taxon>
        <taxon>Solirubrobacterales</taxon>
        <taxon>Conexibacteraceae</taxon>
        <taxon>Conexibacter</taxon>
    </lineage>
</organism>